<feature type="non-terminal residue" evidence="1">
    <location>
        <position position="1"/>
    </location>
</feature>
<name>A0ABN9PRZ6_9DINO</name>
<keyword evidence="2" id="KW-1185">Reference proteome</keyword>
<reference evidence="1" key="1">
    <citation type="submission" date="2023-10" db="EMBL/GenBank/DDBJ databases">
        <authorList>
            <person name="Chen Y."/>
            <person name="Shah S."/>
            <person name="Dougan E. K."/>
            <person name="Thang M."/>
            <person name="Chan C."/>
        </authorList>
    </citation>
    <scope>NUCLEOTIDE SEQUENCE [LARGE SCALE GENOMIC DNA]</scope>
</reference>
<sequence>VVSVCAGCVHSLALSADGALFAWGAALQAGATDSAGVTERPEASWLPRLVAPGPKLPLVRVGGASGGGWHSLASARPASPMDGFVSTSSEHHPPLQGFCDGFLLSGVDSSPLEERPMPETLEISKEAVSGNGTLENVGIKLDGQFKCPHCRQAFSDDKARQLHLKFQCPTAIAKQINPIGD</sequence>
<dbReference type="SUPFAM" id="SSF50985">
    <property type="entry name" value="RCC1/BLIP-II"/>
    <property type="match status" value="1"/>
</dbReference>
<evidence type="ECO:0008006" key="3">
    <source>
        <dbReference type="Google" id="ProtNLM"/>
    </source>
</evidence>
<gene>
    <name evidence="1" type="ORF">PCOR1329_LOCUS4894</name>
</gene>
<proteinExistence type="predicted"/>
<dbReference type="InterPro" id="IPR009091">
    <property type="entry name" value="RCC1/BLIP-II"/>
</dbReference>
<dbReference type="Gene3D" id="2.130.10.30">
    <property type="entry name" value="Regulator of chromosome condensation 1/beta-lactamase-inhibitor protein II"/>
    <property type="match status" value="1"/>
</dbReference>
<accession>A0ABN9PRZ6</accession>
<organism evidence="1 2">
    <name type="scientific">Prorocentrum cordatum</name>
    <dbReference type="NCBI Taxonomy" id="2364126"/>
    <lineage>
        <taxon>Eukaryota</taxon>
        <taxon>Sar</taxon>
        <taxon>Alveolata</taxon>
        <taxon>Dinophyceae</taxon>
        <taxon>Prorocentrales</taxon>
        <taxon>Prorocentraceae</taxon>
        <taxon>Prorocentrum</taxon>
    </lineage>
</organism>
<evidence type="ECO:0000313" key="2">
    <source>
        <dbReference type="Proteomes" id="UP001189429"/>
    </source>
</evidence>
<protein>
    <recommendedName>
        <fullName evidence="3">C2H2-type domain-containing protein</fullName>
    </recommendedName>
</protein>
<evidence type="ECO:0000313" key="1">
    <source>
        <dbReference type="EMBL" id="CAK0795156.1"/>
    </source>
</evidence>
<dbReference type="EMBL" id="CAUYUJ010001270">
    <property type="protein sequence ID" value="CAK0795156.1"/>
    <property type="molecule type" value="Genomic_DNA"/>
</dbReference>
<comment type="caution">
    <text evidence="1">The sequence shown here is derived from an EMBL/GenBank/DDBJ whole genome shotgun (WGS) entry which is preliminary data.</text>
</comment>
<dbReference type="Proteomes" id="UP001189429">
    <property type="component" value="Unassembled WGS sequence"/>
</dbReference>